<evidence type="ECO:0000313" key="2">
    <source>
        <dbReference type="Proteomes" id="UP000824533"/>
    </source>
</evidence>
<organism evidence="1 2">
    <name type="scientific">Dendrolimus kikuchii</name>
    <dbReference type="NCBI Taxonomy" id="765133"/>
    <lineage>
        <taxon>Eukaryota</taxon>
        <taxon>Metazoa</taxon>
        <taxon>Ecdysozoa</taxon>
        <taxon>Arthropoda</taxon>
        <taxon>Hexapoda</taxon>
        <taxon>Insecta</taxon>
        <taxon>Pterygota</taxon>
        <taxon>Neoptera</taxon>
        <taxon>Endopterygota</taxon>
        <taxon>Lepidoptera</taxon>
        <taxon>Glossata</taxon>
        <taxon>Ditrysia</taxon>
        <taxon>Bombycoidea</taxon>
        <taxon>Lasiocampidae</taxon>
        <taxon>Dendrolimus</taxon>
    </lineage>
</organism>
<accession>A0ACC1DI14</accession>
<gene>
    <name evidence="1" type="ORF">K1T71_001228</name>
</gene>
<name>A0ACC1DI14_9NEOP</name>
<dbReference type="EMBL" id="CM034388">
    <property type="protein sequence ID" value="KAJ0183252.1"/>
    <property type="molecule type" value="Genomic_DNA"/>
</dbReference>
<keyword evidence="2" id="KW-1185">Reference proteome</keyword>
<dbReference type="Proteomes" id="UP000824533">
    <property type="component" value="Linkage Group LG02"/>
</dbReference>
<reference evidence="1 2" key="1">
    <citation type="journal article" date="2021" name="Front. Genet.">
        <title>Chromosome-Level Genome Assembly Reveals Significant Gene Expansion in the Toll and IMD Signaling Pathways of Dendrolimus kikuchii.</title>
        <authorList>
            <person name="Zhou J."/>
            <person name="Wu P."/>
            <person name="Xiong Z."/>
            <person name="Liu N."/>
            <person name="Zhao N."/>
            <person name="Ji M."/>
            <person name="Qiu Y."/>
            <person name="Yang B."/>
        </authorList>
    </citation>
    <scope>NUCLEOTIDE SEQUENCE [LARGE SCALE GENOMIC DNA]</scope>
    <source>
        <strain evidence="1">Ann1</strain>
    </source>
</reference>
<sequence>MVPLIRQCVENHMSYVKKIIDNDITENEMKALVSKYALDIVGSCAFGLDLKVYDDSKNEFFEMAKSLTYSTPLRRIIYVLEFFIPGIKSIFKIKKDKRADFFCNLVSNVIKMREDTLSARRDFMDLMIELRKEGKAIKRINDAILEIEINNEMITSQAFLFFVAGFEATSSSIAYILYELALHPDIQSRLYKEISSVSDKYNGVLEFEALADMTYFNMVFYEAVRKNANPFYLSRVASSDYMLPEENLLIEKGTLVLISYGGVNKNPEYWENPDEFNPENFSVENMKNKPQCSEIIFSAGPRNCLGTRFAELQNMLYIAEFLKNFKVEACSKTVKSLEFDPKYISTTKHGIWIKILRRDSNE</sequence>
<comment type="caution">
    <text evidence="1">The sequence shown here is derived from an EMBL/GenBank/DDBJ whole genome shotgun (WGS) entry which is preliminary data.</text>
</comment>
<proteinExistence type="predicted"/>
<protein>
    <submittedName>
        <fullName evidence="1">Uncharacterized protein</fullName>
    </submittedName>
</protein>
<evidence type="ECO:0000313" key="1">
    <source>
        <dbReference type="EMBL" id="KAJ0183252.1"/>
    </source>
</evidence>